<protein>
    <submittedName>
        <fullName evidence="6">Ligand-dependent nuclear receptor-interacting factor 1 isoform X4</fullName>
    </submittedName>
    <submittedName>
        <fullName evidence="3">Ligand-dependent nuclear receptor-interacting factor 1-like protein</fullName>
    </submittedName>
</protein>
<dbReference type="GeneID" id="100773363"/>
<keyword evidence="5" id="KW-1185">Reference proteome</keyword>
<dbReference type="Proteomes" id="UP001108280">
    <property type="component" value="Chromosome 1"/>
</dbReference>
<reference evidence="5" key="3">
    <citation type="journal article" date="2018" name="Biotechnol. Bioeng.">
        <title>A reference genome of the Chinese hamster based on a hybrid assembly strategy.</title>
        <authorList>
            <person name="Rupp O."/>
            <person name="MacDonald M.L."/>
            <person name="Li S."/>
            <person name="Dhiman H."/>
            <person name="Polson S."/>
            <person name="Griep S."/>
            <person name="Heffner K."/>
            <person name="Hernandez I."/>
            <person name="Brinkrolf K."/>
            <person name="Jadhav V."/>
            <person name="Samoudi M."/>
            <person name="Hao H."/>
            <person name="Kingham B."/>
            <person name="Goesmann A."/>
            <person name="Betenbaugh M.J."/>
            <person name="Lewis N.E."/>
            <person name="Borth N."/>
            <person name="Lee K.H."/>
        </authorList>
    </citation>
    <scope>NUCLEOTIDE SEQUENCE [LARGE SCALE GENOMIC DNA]</scope>
    <source>
        <strain evidence="5">17A/GY</strain>
    </source>
</reference>
<reference evidence="3" key="2">
    <citation type="submission" date="2013-03" db="EMBL/GenBank/DDBJ databases">
        <title>Chinese hamster genome sequenced from sorted chromosomes.</title>
        <authorList>
            <person name="Brinkrolf K."/>
            <person name="Rupp O."/>
            <person name="Laux H."/>
            <person name="Kollin F."/>
            <person name="Ernst W."/>
            <person name="Linke B."/>
            <person name="Kofler R."/>
            <person name="Romand S."/>
            <person name="Hesse F."/>
            <person name="Budach W.E."/>
            <person name="Galosy S."/>
            <person name="Muller D."/>
            <person name="Noll T."/>
            <person name="Wienberg J."/>
            <person name="Jostock T."/>
            <person name="Leonard M."/>
            <person name="Grillari J."/>
            <person name="Tauch A."/>
            <person name="Goesmann A."/>
            <person name="Helk B."/>
            <person name="Mott J.E."/>
            <person name="Puehler A."/>
            <person name="Borth N."/>
        </authorList>
    </citation>
    <scope>NUCLEOTIDE SEQUENCE</scope>
    <source>
        <strain evidence="3">17A/GY</strain>
    </source>
</reference>
<dbReference type="Pfam" id="PF15741">
    <property type="entry name" value="LRIF1"/>
    <property type="match status" value="1"/>
</dbReference>
<dbReference type="InterPro" id="IPR026191">
    <property type="entry name" value="LRIF1"/>
</dbReference>
<feature type="coiled-coil region" evidence="1">
    <location>
        <begin position="719"/>
        <end position="746"/>
    </location>
</feature>
<feature type="compositionally biased region" description="Polar residues" evidence="2">
    <location>
        <begin position="368"/>
        <end position="382"/>
    </location>
</feature>
<dbReference type="GO" id="GO:0042974">
    <property type="term" value="F:nuclear retinoic acid receptor binding"/>
    <property type="evidence" value="ECO:0007669"/>
    <property type="project" value="InterPro"/>
</dbReference>
<reference evidence="5" key="4">
    <citation type="journal article" date="2020" name="Biotechnol. Bioeng.">
        <title>Chromosome-scale scaffolds for the Chinese hamster reference genome assembly to facilitate the study of the CHO epigenome.</title>
        <authorList>
            <person name="Hilliard W."/>
            <person name="MacDonald M."/>
            <person name="Lee K.H."/>
        </authorList>
    </citation>
    <scope>NUCLEOTIDE SEQUENCE [LARGE SCALE GENOMIC DNA]</scope>
    <source>
        <strain evidence="5">17A/GY</strain>
    </source>
</reference>
<gene>
    <name evidence="6" type="primary">Lrif1</name>
    <name evidence="3" type="ORF">H671_1g2675</name>
</gene>
<dbReference type="OrthoDB" id="9944055at2759"/>
<dbReference type="AlphaFoldDB" id="A0A061IM69"/>
<dbReference type="GO" id="GO:0006355">
    <property type="term" value="P:regulation of DNA-templated transcription"/>
    <property type="evidence" value="ECO:0007669"/>
    <property type="project" value="InterPro"/>
</dbReference>
<dbReference type="RefSeq" id="XP_027251233.1">
    <property type="nucleotide sequence ID" value="XM_027395432.2"/>
</dbReference>
<dbReference type="RefSeq" id="XP_007651059.1">
    <property type="nucleotide sequence ID" value="XM_007652869.1"/>
</dbReference>
<dbReference type="CTD" id="55791"/>
<feature type="region of interest" description="Disordered" evidence="2">
    <location>
        <begin position="659"/>
        <end position="690"/>
    </location>
</feature>
<evidence type="ECO:0000313" key="4">
    <source>
        <dbReference type="Proteomes" id="UP000030759"/>
    </source>
</evidence>
<accession>A0A061IM69</accession>
<name>A0A061IM69_CRIGR</name>
<organism evidence="3 4">
    <name type="scientific">Cricetulus griseus</name>
    <name type="common">Chinese hamster</name>
    <name type="synonym">Cricetulus barabensis griseus</name>
    <dbReference type="NCBI Taxonomy" id="10029"/>
    <lineage>
        <taxon>Eukaryota</taxon>
        <taxon>Metazoa</taxon>
        <taxon>Chordata</taxon>
        <taxon>Craniata</taxon>
        <taxon>Vertebrata</taxon>
        <taxon>Euteleostomi</taxon>
        <taxon>Mammalia</taxon>
        <taxon>Eutheria</taxon>
        <taxon>Euarchontoglires</taxon>
        <taxon>Glires</taxon>
        <taxon>Rodentia</taxon>
        <taxon>Myomorpha</taxon>
        <taxon>Muroidea</taxon>
        <taxon>Cricetidae</taxon>
        <taxon>Cricetinae</taxon>
        <taxon>Cricetulus</taxon>
    </lineage>
</organism>
<feature type="region of interest" description="Disordered" evidence="2">
    <location>
        <begin position="364"/>
        <end position="397"/>
    </location>
</feature>
<evidence type="ECO:0000313" key="6">
    <source>
        <dbReference type="RefSeq" id="XP_027251233.1"/>
    </source>
</evidence>
<reference evidence="6" key="5">
    <citation type="submission" date="2025-04" db="UniProtKB">
        <authorList>
            <consortium name="RefSeq"/>
        </authorList>
    </citation>
    <scope>IDENTIFICATION</scope>
    <source>
        <strain evidence="6">17A/GY</strain>
        <tissue evidence="6">Liver</tissue>
    </source>
</reference>
<reference evidence="4" key="1">
    <citation type="journal article" date="2013" name="Nat. Biotechnol.">
        <title>Chinese hamster genome sequenced from sorted chromosomes.</title>
        <authorList>
            <person name="Brinkrolf K."/>
            <person name="Rupp O."/>
            <person name="Laux H."/>
            <person name="Kollin F."/>
            <person name="Ernst W."/>
            <person name="Linke B."/>
            <person name="Kofler R."/>
            <person name="Romand S."/>
            <person name="Hesse F."/>
            <person name="Budach W.E."/>
            <person name="Galosy S."/>
            <person name="Muller D."/>
            <person name="Noll T."/>
            <person name="Wienberg J."/>
            <person name="Jostock T."/>
            <person name="Leonard M."/>
            <person name="Grillari J."/>
            <person name="Tauch A."/>
            <person name="Goesmann A."/>
            <person name="Helk B."/>
            <person name="Mott J.E."/>
            <person name="Puhler A."/>
            <person name="Borth N."/>
        </authorList>
    </citation>
    <scope>NUCLEOTIDE SEQUENCE [LARGE SCALE GENOMIC DNA]</scope>
    <source>
        <strain evidence="4">17A/GY</strain>
    </source>
</reference>
<dbReference type="Proteomes" id="UP000030759">
    <property type="component" value="Unassembled WGS sequence"/>
</dbReference>
<evidence type="ECO:0000313" key="3">
    <source>
        <dbReference type="EMBL" id="ERE88961.1"/>
    </source>
</evidence>
<evidence type="ECO:0000256" key="2">
    <source>
        <dbReference type="SAM" id="MobiDB-lite"/>
    </source>
</evidence>
<keyword evidence="3 6" id="KW-0675">Receptor</keyword>
<dbReference type="KEGG" id="cge:100773363"/>
<dbReference type="PANTHER" id="PTHR16131:SF2">
    <property type="entry name" value="LIGAND-DEPENDENT NUCLEAR RECEPTOR-INTERACTING FACTOR 1"/>
    <property type="match status" value="1"/>
</dbReference>
<evidence type="ECO:0000313" key="5">
    <source>
        <dbReference type="Proteomes" id="UP001108280"/>
    </source>
</evidence>
<feature type="compositionally biased region" description="Basic and acidic residues" evidence="2">
    <location>
        <begin position="664"/>
        <end position="683"/>
    </location>
</feature>
<keyword evidence="1" id="KW-0175">Coiled coil</keyword>
<proteinExistence type="predicted"/>
<dbReference type="EMBL" id="KE665231">
    <property type="protein sequence ID" value="ERE88961.1"/>
    <property type="molecule type" value="Genomic_DNA"/>
</dbReference>
<sequence>MSNSLQSAFLKTAEEISGSGSHCVSGCMYQVVQMVGTDGKNLLKLLPIPKSSGNFTPVVQSPVVSDALKRNTGKPVQVTFQAQISSSSTSASVQLPIFQPADTTKCILTETIDTPGKGGITSVGTGSFIPPVSKVESHDVKIDGLNMQTFAIPPSTQDDSSHFVVSTPSLPVNVNSPVLPPGPHLQIPVHAEVKSIPELTLSPSVRQNIHATTTRSPSGNVEASQIPTVIYVSPANKVTNRVTKSFQKIYPKPVILNTAKIPPNVATETQLKSGQHSDTAQMKIIFQESLQTGIPSLVPVKSSNNVDSKISKTFIGRKKLRDNTINTPPLNTISSNGTQSISVPIKDNTLVMLNGKVYLLTKEGTHGLPSQNDHPNSVSSGNPLRKDSSQVVSSSPGTEISKELNSAFIQSKSCQLETKSLSNSQLASLTSLRAEKNETVARPSFSMASPHTVNQSSNYHKQSKTVFTDPVGFRTVQNAPRKGNLIQSIEKICSSVDAATVTSQQCVFRDQELQTQCEMASMLKKNTEERNKKYSEGSNTKASYLKSDAELKKLFGLTKDLRVGLTRIPDYLGSRKGSDSVSSLMKSSSYKDAEFVVKEEEIKQSFSKKRRAKNIKKMEYTKRRKIKRASDTVMNGTDVASSQLLSILPTSEVPQHNIVTSHSTTREDKRTEVEHCSHEKQDKGTLSSSVSFEQSNCFNKSYTEDIFLVTPPELEETIRDEKIRRLKQIVKEKEAALEEMRKKMHQKQ</sequence>
<evidence type="ECO:0000256" key="1">
    <source>
        <dbReference type="SAM" id="Coils"/>
    </source>
</evidence>
<dbReference type="PANTHER" id="PTHR16131">
    <property type="entry name" value="LIGAND-DEPENDENT NUCLEAR RECEPTOR-INTERACTING FACTOR 1"/>
    <property type="match status" value="1"/>
</dbReference>